<accession>A0A6L6YEB0</accession>
<evidence type="ECO:0000313" key="10">
    <source>
        <dbReference type="Proteomes" id="UP000472580"/>
    </source>
</evidence>
<dbReference type="EC" id="5.4.99.25" evidence="5"/>
<dbReference type="Proteomes" id="UP000472580">
    <property type="component" value="Unassembled WGS sequence"/>
</dbReference>
<dbReference type="InterPro" id="IPR015240">
    <property type="entry name" value="tRNA_sdUridine_synth_fam1_C"/>
</dbReference>
<reference evidence="9 10" key="1">
    <citation type="submission" date="2019-12" db="EMBL/GenBank/DDBJ databases">
        <title>Microbes associate with the intestines of laboratory mice.</title>
        <authorList>
            <person name="Navarre W."/>
            <person name="Wong E."/>
        </authorList>
    </citation>
    <scope>NUCLEOTIDE SEQUENCE [LARGE SCALE GENOMIC DNA]</scope>
    <source>
        <strain evidence="9 10">NM82_D38</strain>
    </source>
</reference>
<comment type="similarity">
    <text evidence="2 5">Belongs to the pseudouridine synthase TruB family. Type 1 subfamily.</text>
</comment>
<comment type="catalytic activity">
    <reaction evidence="1 5">
        <text>uridine(55) in tRNA = pseudouridine(55) in tRNA</text>
        <dbReference type="Rhea" id="RHEA:42532"/>
        <dbReference type="Rhea" id="RHEA-COMP:10101"/>
        <dbReference type="Rhea" id="RHEA-COMP:10102"/>
        <dbReference type="ChEBI" id="CHEBI:65314"/>
        <dbReference type="ChEBI" id="CHEBI:65315"/>
        <dbReference type="EC" id="5.4.99.25"/>
    </reaction>
</comment>
<dbReference type="Pfam" id="PF16198">
    <property type="entry name" value="TruB_C_2"/>
    <property type="match status" value="1"/>
</dbReference>
<evidence type="ECO:0000256" key="1">
    <source>
        <dbReference type="ARBA" id="ARBA00000385"/>
    </source>
</evidence>
<gene>
    <name evidence="5 9" type="primary">truB</name>
    <name evidence="9" type="ORF">E5987_01625</name>
</gene>
<dbReference type="Gene3D" id="3.30.2350.10">
    <property type="entry name" value="Pseudouridine synthase"/>
    <property type="match status" value="1"/>
</dbReference>
<evidence type="ECO:0000259" key="8">
    <source>
        <dbReference type="Pfam" id="PF16198"/>
    </source>
</evidence>
<name>A0A6L6YEB0_9BURK</name>
<dbReference type="HAMAP" id="MF_01080">
    <property type="entry name" value="TruB_bact"/>
    <property type="match status" value="1"/>
</dbReference>
<dbReference type="Gene3D" id="2.30.130.10">
    <property type="entry name" value="PUA domain"/>
    <property type="match status" value="1"/>
</dbReference>
<dbReference type="Pfam" id="PF09157">
    <property type="entry name" value="TruB-C_2"/>
    <property type="match status" value="1"/>
</dbReference>
<keyword evidence="10" id="KW-1185">Reference proteome</keyword>
<sequence>MGRRRKGLKIDGVVLLDKPVGLSSNAALQKVRRALNAHKAGHTGTLDPLASGLLPLCFGDATKFSADLLHAEKEYETTIRFGVKTTTGDAEGEVVSEREPTFDYKTFSEVLENFRGEIEQVPPMYSALKKDGVPLYKLARKGEEIERKPRKVVISTLDVLDFNPPEATLVVRCSKGTYIRVLGEDIGEALGCGAHLKSLRRTAVGDLRNSESVTLADFEAMSEEERLKVLLLPDRLLSTLVRIDLDEAQTERFSHGGKVFVDESGPEEKVRVYGIRPDGERFLMGVGRLESNQELIPERLCAFAAE</sequence>
<dbReference type="GO" id="GO:0031119">
    <property type="term" value="P:tRNA pseudouridine synthesis"/>
    <property type="evidence" value="ECO:0007669"/>
    <property type="project" value="UniProtKB-UniRule"/>
</dbReference>
<dbReference type="FunFam" id="3.30.2350.10:FF:000011">
    <property type="entry name" value="tRNA pseudouridine synthase B"/>
    <property type="match status" value="1"/>
</dbReference>
<evidence type="ECO:0000259" key="6">
    <source>
        <dbReference type="Pfam" id="PF01509"/>
    </source>
</evidence>
<evidence type="ECO:0000259" key="7">
    <source>
        <dbReference type="Pfam" id="PF09157"/>
    </source>
</evidence>
<evidence type="ECO:0000256" key="5">
    <source>
        <dbReference type="HAMAP-Rule" id="MF_01080"/>
    </source>
</evidence>
<dbReference type="GO" id="GO:0160148">
    <property type="term" value="F:tRNA pseudouridine(55) synthase activity"/>
    <property type="evidence" value="ECO:0007669"/>
    <property type="project" value="UniProtKB-EC"/>
</dbReference>
<protein>
    <recommendedName>
        <fullName evidence="5">tRNA pseudouridine synthase B</fullName>
        <ecNumber evidence="5">5.4.99.25</ecNumber>
    </recommendedName>
    <alternativeName>
        <fullName evidence="5">tRNA pseudouridine(55) synthase</fullName>
        <shortName evidence="5">Psi55 synthase</shortName>
    </alternativeName>
    <alternativeName>
        <fullName evidence="5">tRNA pseudouridylate synthase</fullName>
    </alternativeName>
    <alternativeName>
        <fullName evidence="5">tRNA-uridine isomerase</fullName>
    </alternativeName>
</protein>
<feature type="active site" description="Nucleophile" evidence="5">
    <location>
        <position position="47"/>
    </location>
</feature>
<feature type="domain" description="Pseudouridine synthase II N-terminal" evidence="6">
    <location>
        <begin position="32"/>
        <end position="179"/>
    </location>
</feature>
<feature type="domain" description="tRNA pseudouridylate synthase B C-terminal" evidence="8">
    <location>
        <begin position="180"/>
        <end position="233"/>
    </location>
</feature>
<dbReference type="EMBL" id="WSRP01000003">
    <property type="protein sequence ID" value="MVX55906.1"/>
    <property type="molecule type" value="Genomic_DNA"/>
</dbReference>
<dbReference type="InterPro" id="IPR002501">
    <property type="entry name" value="PsdUridine_synth_N"/>
</dbReference>
<dbReference type="GO" id="GO:1990481">
    <property type="term" value="P:mRNA pseudouridine synthesis"/>
    <property type="evidence" value="ECO:0007669"/>
    <property type="project" value="TreeGrafter"/>
</dbReference>
<proteinExistence type="inferred from homology"/>
<evidence type="ECO:0000313" key="9">
    <source>
        <dbReference type="EMBL" id="MVX55906.1"/>
    </source>
</evidence>
<dbReference type="SUPFAM" id="SSF55120">
    <property type="entry name" value="Pseudouridine synthase"/>
    <property type="match status" value="1"/>
</dbReference>
<dbReference type="RefSeq" id="WP_160334338.1">
    <property type="nucleotide sequence ID" value="NZ_WSRP01000003.1"/>
</dbReference>
<organism evidence="9 10">
    <name type="scientific">Parasutterella muris</name>
    <dbReference type="NCBI Taxonomy" id="2565572"/>
    <lineage>
        <taxon>Bacteria</taxon>
        <taxon>Pseudomonadati</taxon>
        <taxon>Pseudomonadota</taxon>
        <taxon>Betaproteobacteria</taxon>
        <taxon>Burkholderiales</taxon>
        <taxon>Sutterellaceae</taxon>
        <taxon>Parasutterella</taxon>
    </lineage>
</organism>
<dbReference type="NCBIfam" id="TIGR00431">
    <property type="entry name" value="TruB"/>
    <property type="match status" value="1"/>
</dbReference>
<keyword evidence="4 5" id="KW-0413">Isomerase</keyword>
<feature type="domain" description="tRNA pseudouridine synthase II TruB subfamily 1 C-terminal" evidence="7">
    <location>
        <begin position="243"/>
        <end position="300"/>
    </location>
</feature>
<dbReference type="CDD" id="cd21152">
    <property type="entry name" value="PUA_TruB_bacterial"/>
    <property type="match status" value="1"/>
</dbReference>
<dbReference type="InterPro" id="IPR032819">
    <property type="entry name" value="TruB_C"/>
</dbReference>
<dbReference type="PANTHER" id="PTHR13767">
    <property type="entry name" value="TRNA-PSEUDOURIDINE SYNTHASE"/>
    <property type="match status" value="1"/>
</dbReference>
<comment type="caution">
    <text evidence="9">The sequence shown here is derived from an EMBL/GenBank/DDBJ whole genome shotgun (WGS) entry which is preliminary data.</text>
</comment>
<evidence type="ECO:0000256" key="3">
    <source>
        <dbReference type="ARBA" id="ARBA00022694"/>
    </source>
</evidence>
<dbReference type="GO" id="GO:0003723">
    <property type="term" value="F:RNA binding"/>
    <property type="evidence" value="ECO:0007669"/>
    <property type="project" value="InterPro"/>
</dbReference>
<dbReference type="CDD" id="cd02573">
    <property type="entry name" value="PseudoU_synth_EcTruB"/>
    <property type="match status" value="1"/>
</dbReference>
<dbReference type="InterPro" id="IPR020103">
    <property type="entry name" value="PsdUridine_synth_cat_dom_sf"/>
</dbReference>
<dbReference type="Pfam" id="PF01509">
    <property type="entry name" value="TruB_N"/>
    <property type="match status" value="1"/>
</dbReference>
<dbReference type="InterPro" id="IPR036974">
    <property type="entry name" value="PUA_sf"/>
</dbReference>
<evidence type="ECO:0000256" key="2">
    <source>
        <dbReference type="ARBA" id="ARBA00005642"/>
    </source>
</evidence>
<comment type="function">
    <text evidence="5">Responsible for synthesis of pseudouridine from uracil-55 in the psi GC loop of transfer RNAs.</text>
</comment>
<evidence type="ECO:0000256" key="4">
    <source>
        <dbReference type="ARBA" id="ARBA00023235"/>
    </source>
</evidence>
<keyword evidence="3 5" id="KW-0819">tRNA processing</keyword>
<dbReference type="AlphaFoldDB" id="A0A6L6YEB0"/>
<dbReference type="OrthoDB" id="9802309at2"/>
<dbReference type="InterPro" id="IPR014780">
    <property type="entry name" value="tRNA_psdUridine_synth_TruB"/>
</dbReference>
<dbReference type="PANTHER" id="PTHR13767:SF2">
    <property type="entry name" value="PSEUDOURIDYLATE SYNTHASE TRUB1"/>
    <property type="match status" value="1"/>
</dbReference>